<evidence type="ECO:0000313" key="3">
    <source>
        <dbReference type="Proteomes" id="UP000035682"/>
    </source>
</evidence>
<reference evidence="4" key="2">
    <citation type="submission" date="2020-12" db="UniProtKB">
        <authorList>
            <consortium name="WormBaseParasite"/>
        </authorList>
    </citation>
    <scope>IDENTIFICATION</scope>
</reference>
<evidence type="ECO:0000313" key="4">
    <source>
        <dbReference type="WBParaSite" id="SRAE_2000499210.1"/>
    </source>
</evidence>
<proteinExistence type="predicted"/>
<evidence type="ECO:0000256" key="1">
    <source>
        <dbReference type="SAM" id="SignalP"/>
    </source>
</evidence>
<dbReference type="Proteomes" id="UP000035682">
    <property type="component" value="Unplaced"/>
</dbReference>
<name>A0A090MFX5_STRRB</name>
<feature type="signal peptide" evidence="1">
    <location>
        <begin position="1"/>
        <end position="20"/>
    </location>
</feature>
<keyword evidence="1" id="KW-0732">Signal</keyword>
<sequence>MKYLIPFSFLLLIFVITVFNRETPEPSINGTKRPWRTWNISLNNSLVLRLGLRGVNRYNKMHKNSTLTFINVTKTLKHGKICSGNKEVKLLILVSLNYSNSTSDNKCQKFRTVYNVTNEGKGKRYYPKRYRLFNSILKGECKQTVNNKTILANIKAVDKKKNKLKLGSTPIRETTKLPK</sequence>
<dbReference type="EMBL" id="LN609529">
    <property type="protein sequence ID" value="CEG06143.1"/>
    <property type="molecule type" value="Genomic_DNA"/>
</dbReference>
<evidence type="ECO:0000313" key="2">
    <source>
        <dbReference type="EMBL" id="CEG06143.1"/>
    </source>
</evidence>
<organism evidence="2">
    <name type="scientific">Strongyloides ratti</name>
    <name type="common">Parasitic roundworm</name>
    <dbReference type="NCBI Taxonomy" id="34506"/>
    <lineage>
        <taxon>Eukaryota</taxon>
        <taxon>Metazoa</taxon>
        <taxon>Ecdysozoa</taxon>
        <taxon>Nematoda</taxon>
        <taxon>Chromadorea</taxon>
        <taxon>Rhabditida</taxon>
        <taxon>Tylenchina</taxon>
        <taxon>Panagrolaimomorpha</taxon>
        <taxon>Strongyloidoidea</taxon>
        <taxon>Strongyloididae</taxon>
        <taxon>Strongyloides</taxon>
    </lineage>
</organism>
<dbReference type="WormBase" id="SRAE_2000499210">
    <property type="protein sequence ID" value="SRP08071"/>
    <property type="gene ID" value="WBGene00265240"/>
</dbReference>
<reference evidence="2 3" key="1">
    <citation type="submission" date="2014-09" db="EMBL/GenBank/DDBJ databases">
        <authorList>
            <person name="Martin A.A."/>
        </authorList>
    </citation>
    <scope>NUCLEOTIDE SEQUENCE</scope>
    <source>
        <strain evidence="3">ED321</strain>
        <strain evidence="2">ED321 Heterogonic</strain>
    </source>
</reference>
<gene>
    <name evidence="2 4 5" type="ORF">SRAE_2000499210</name>
</gene>
<feature type="chain" id="PRO_5015031162" evidence="1">
    <location>
        <begin position="21"/>
        <end position="179"/>
    </location>
</feature>
<dbReference type="GeneID" id="36382733"/>
<accession>A0A090MFX5</accession>
<dbReference type="CTD" id="36382733"/>
<evidence type="ECO:0000313" key="5">
    <source>
        <dbReference type="WormBase" id="SRAE_2000499210"/>
    </source>
</evidence>
<dbReference type="RefSeq" id="XP_024510886.1">
    <property type="nucleotide sequence ID" value="XM_024643943.1"/>
</dbReference>
<protein>
    <submittedName>
        <fullName evidence="2 4">Uncharacterized protein</fullName>
    </submittedName>
</protein>
<dbReference type="WBParaSite" id="SRAE_2000499210.1">
    <property type="protein sequence ID" value="SRAE_2000499210.1"/>
    <property type="gene ID" value="WBGene00265240"/>
</dbReference>
<dbReference type="AlphaFoldDB" id="A0A090MFX5"/>
<keyword evidence="3" id="KW-1185">Reference proteome</keyword>